<name>A0ABV5B1N4_9BACL</name>
<dbReference type="PANTHER" id="PTHR43308">
    <property type="entry name" value="OUTER MEMBRANE PROTEIN ALPHA-RELATED"/>
    <property type="match status" value="1"/>
</dbReference>
<feature type="region of interest" description="Disordered" evidence="1">
    <location>
        <begin position="874"/>
        <end position="896"/>
    </location>
</feature>
<dbReference type="EMBL" id="JBHILM010000001">
    <property type="protein sequence ID" value="MFB5679590.1"/>
    <property type="molecule type" value="Genomic_DNA"/>
</dbReference>
<dbReference type="Gene3D" id="2.60.120.260">
    <property type="entry name" value="Galactose-binding domain-like"/>
    <property type="match status" value="1"/>
</dbReference>
<evidence type="ECO:0000313" key="5">
    <source>
        <dbReference type="Proteomes" id="UP001580407"/>
    </source>
</evidence>
<dbReference type="RefSeq" id="WP_375523424.1">
    <property type="nucleotide sequence ID" value="NZ_JBHILM010000001.1"/>
</dbReference>
<dbReference type="InterPro" id="IPR001119">
    <property type="entry name" value="SLH_dom"/>
</dbReference>
<feature type="domain" description="SLH" evidence="3">
    <location>
        <begin position="1184"/>
        <end position="1244"/>
    </location>
</feature>
<comment type="caution">
    <text evidence="4">The sequence shown here is derived from an EMBL/GenBank/DDBJ whole genome shotgun (WGS) entry which is preliminary data.</text>
</comment>
<organism evidence="4 5">
    <name type="scientific">Paenibacillus terreus</name>
    <dbReference type="NCBI Taxonomy" id="1387834"/>
    <lineage>
        <taxon>Bacteria</taxon>
        <taxon>Bacillati</taxon>
        <taxon>Bacillota</taxon>
        <taxon>Bacilli</taxon>
        <taxon>Bacillales</taxon>
        <taxon>Paenibacillaceae</taxon>
        <taxon>Paenibacillus</taxon>
    </lineage>
</organism>
<dbReference type="PROSITE" id="PS51272">
    <property type="entry name" value="SLH"/>
    <property type="match status" value="3"/>
</dbReference>
<dbReference type="InterPro" id="IPR032179">
    <property type="entry name" value="Cry22Aa_Ig-like"/>
</dbReference>
<feature type="domain" description="SLH" evidence="3">
    <location>
        <begin position="1120"/>
        <end position="1183"/>
    </location>
</feature>
<dbReference type="Pfam" id="PF22633">
    <property type="entry name" value="F5_F8_type_C_2"/>
    <property type="match status" value="1"/>
</dbReference>
<dbReference type="Pfam" id="PF00395">
    <property type="entry name" value="SLH"/>
    <property type="match status" value="3"/>
</dbReference>
<dbReference type="InterPro" id="IPR008979">
    <property type="entry name" value="Galactose-bd-like_sf"/>
</dbReference>
<dbReference type="InterPro" id="IPR036116">
    <property type="entry name" value="FN3_sf"/>
</dbReference>
<dbReference type="InterPro" id="IPR046780">
    <property type="entry name" value="aBig_2"/>
</dbReference>
<feature type="domain" description="F5/8 type C" evidence="2">
    <location>
        <begin position="32"/>
        <end position="179"/>
    </location>
</feature>
<gene>
    <name evidence="4" type="ORF">ACE3NQ_01520</name>
</gene>
<dbReference type="InterPro" id="IPR000421">
    <property type="entry name" value="FA58C"/>
</dbReference>
<dbReference type="InterPro" id="IPR051465">
    <property type="entry name" value="Cell_Envelope_Struct_Comp"/>
</dbReference>
<evidence type="ECO:0000259" key="3">
    <source>
        <dbReference type="PROSITE" id="PS51272"/>
    </source>
</evidence>
<dbReference type="Pfam" id="PF20578">
    <property type="entry name" value="aBig_2"/>
    <property type="match status" value="4"/>
</dbReference>
<dbReference type="InterPro" id="IPR013783">
    <property type="entry name" value="Ig-like_fold"/>
</dbReference>
<evidence type="ECO:0000256" key="1">
    <source>
        <dbReference type="SAM" id="MobiDB-lite"/>
    </source>
</evidence>
<accession>A0ABV5B1N4</accession>
<reference evidence="4 5" key="1">
    <citation type="submission" date="2024-09" db="EMBL/GenBank/DDBJ databases">
        <authorList>
            <person name="Ruan L."/>
        </authorList>
    </citation>
    <scope>NUCLEOTIDE SEQUENCE [LARGE SCALE GENOMIC DNA]</scope>
    <source>
        <strain evidence="4 5">D33</strain>
    </source>
</reference>
<feature type="domain" description="SLH" evidence="3">
    <location>
        <begin position="1246"/>
        <end position="1302"/>
    </location>
</feature>
<keyword evidence="5" id="KW-1185">Reference proteome</keyword>
<dbReference type="SUPFAM" id="SSF49265">
    <property type="entry name" value="Fibronectin type III"/>
    <property type="match status" value="1"/>
</dbReference>
<dbReference type="Proteomes" id="UP001580407">
    <property type="component" value="Unassembled WGS sequence"/>
</dbReference>
<sequence length="1302" mass="136585">MSKANRSTHEKMKPIRLLIPLLPVIGGAFLFLGTEVVAAEQNLTLGKPVTSSGFVEPYEPSRAVDGSLQPTSRWYQADTGEKWIQVDLGDYYSLSRWTVTGMGVYYEWSNGLDPYNFHLETSLDGSKWQTVDTVQGNTSSTIDRSLSVVEARYVRLVIDQGNASNNQWASVLEFAAYGEPMTVPATPANFTGSYWESAVQLGWDASAMASSYELSRNGTVIYTGPLTSYKDADVMPAGEITYSVQAVNAKGRSTAAEITVNIPSEAERAAEAAAALAIGYASGDNAAAVTQDVTLPLAGLGGAAVSWSSNTPDTVSNGGKVARPPYDQGDRSVELTAKVTFGAAEVTRTFDLTVLKETAETALGRAERELTLGDLTAVAGSLALPAAAYGGTQVEWSSSEPDIIAPDGTVRRPAYTKGDADVTLTAVLRLGGLERTKTFSAHVLSLPISDEEAVQAVHQSLTLPVTTVTYDLELPDSGADGVSITWSSSRPDLLDSSGRVTLPGYLEGDQIVALEATVSRGQYSLTKQFSVLLPAQPLRPEEAVRLAADMIALDYPQGIKDSIALPRSGSFGTGIAWESDRPEVLDADGRVNRPVYTDGDAAVQLTATVSKDAASVQRTFKLTVLKALPDMPYVRLNGTNPVLLESGDSFTDPGASVVESVYGTVLAEGIQGTGMVETDTPGIYTLSYNYSSGEGWTAEPARREVQVRPRPVSVANGGGAEGSVIISGAAPGARLELYNSGQELVAVATASAGGEHIFTPLAEGAGYYAVQVVNGMTSSPSALVFVKSLTAADVAASIMSFQDPARGENVLRLPVVPSGFRIAVSSSSHPSIVRTDGVILPPAFDTQVALVLEVAKDSDGSRALTRPMVITVPGTQMLGGGGSSDRDKRRSSSTSLTRSILLEQGRTVIVYTLTAAFLDEQIKRAKSSGSDFVLIELADEKQISQVISSPDLLSRLGSNMGVFIQSQYAEVKLPPKELAKLVASGQELRVSLEGDIGPEDDSFSSQTSKGRLRLAGPAVRIENALAGTAQVQLPVERGEASLSADAKAGNLYVLAYYANGSKETLPAEAVYDASGQIVGAAFLMKAPGTFVAAVTENVSAPSGNDLALHVSGDGADPEGTTAAAWTDAQGHWAAGALQLLAERGWMQGYEDGTVRPDRAVTRAEFVSMLAKALGTTETGTGASPAFSDLEGHWAVSAIQSAYAQGWIRGVSSGAFGPDDRLTREQAMVILTNAAGTTAASSGQSLTDSFADGNQVSGWAASALQQAVAAGWVHGYPDGTLKPAATISRGETAELLIRALELK</sequence>
<dbReference type="Gene3D" id="2.60.40.10">
    <property type="entry name" value="Immunoglobulins"/>
    <property type="match status" value="2"/>
</dbReference>
<dbReference type="PROSITE" id="PS50022">
    <property type="entry name" value="FA58C_3"/>
    <property type="match status" value="1"/>
</dbReference>
<dbReference type="PANTHER" id="PTHR43308:SF5">
    <property type="entry name" value="S-LAYER PROTEIN _ PEPTIDOGLYCAN ENDO-BETA-N-ACETYLGLUCOSAMINIDASE"/>
    <property type="match status" value="1"/>
</dbReference>
<evidence type="ECO:0000313" key="4">
    <source>
        <dbReference type="EMBL" id="MFB5679590.1"/>
    </source>
</evidence>
<evidence type="ECO:0000259" key="2">
    <source>
        <dbReference type="PROSITE" id="PS50022"/>
    </source>
</evidence>
<dbReference type="Pfam" id="PF16403">
    <property type="entry name" value="Bact_surface_Ig-like"/>
    <property type="match status" value="1"/>
</dbReference>
<dbReference type="SUPFAM" id="SSF49785">
    <property type="entry name" value="Galactose-binding domain-like"/>
    <property type="match status" value="1"/>
</dbReference>
<protein>
    <submittedName>
        <fullName evidence="4">Immunoglobulin-like domain-containing protein</fullName>
    </submittedName>
</protein>
<proteinExistence type="predicted"/>